<keyword evidence="9" id="KW-0256">Endoplasmic reticulum</keyword>
<evidence type="ECO:0000256" key="10">
    <source>
        <dbReference type="ARBA" id="ARBA00022892"/>
    </source>
</evidence>
<dbReference type="InterPro" id="IPR001680">
    <property type="entry name" value="WD40_rpt"/>
</dbReference>
<name>F4RJX3_MELLP</name>
<dbReference type="GO" id="GO:0032527">
    <property type="term" value="P:protein exit from endoplasmic reticulum"/>
    <property type="evidence" value="ECO:0007669"/>
    <property type="project" value="TreeGrafter"/>
</dbReference>
<evidence type="ECO:0000256" key="16">
    <source>
        <dbReference type="ARBA" id="ARBA00023329"/>
    </source>
</evidence>
<dbReference type="Proteomes" id="UP000001072">
    <property type="component" value="Unassembled WGS sequence"/>
</dbReference>
<evidence type="ECO:0000313" key="20">
    <source>
        <dbReference type="Proteomes" id="UP000001072"/>
    </source>
</evidence>
<dbReference type="FunFam" id="2.130.10.10:FF:000904">
    <property type="entry name" value="Probable SEC13-protein transport protein"/>
    <property type="match status" value="1"/>
</dbReference>
<dbReference type="RefSeq" id="XP_007409327.1">
    <property type="nucleotide sequence ID" value="XM_007409265.1"/>
</dbReference>
<dbReference type="GO" id="GO:0051028">
    <property type="term" value="P:mRNA transport"/>
    <property type="evidence" value="ECO:0007669"/>
    <property type="project" value="UniProtKB-KW"/>
</dbReference>
<keyword evidence="20" id="KW-1185">Reference proteome</keyword>
<dbReference type="SMART" id="SM00320">
    <property type="entry name" value="WD40"/>
    <property type="match status" value="6"/>
</dbReference>
<dbReference type="Gene3D" id="2.130.10.10">
    <property type="entry name" value="YVTN repeat-like/Quinoprotein amine dehydrogenase"/>
    <property type="match status" value="1"/>
</dbReference>
<dbReference type="HOGENOM" id="CLU_032441_0_1_1"/>
<dbReference type="GO" id="GO:0030127">
    <property type="term" value="C:COPII vesicle coat"/>
    <property type="evidence" value="ECO:0007669"/>
    <property type="project" value="TreeGrafter"/>
</dbReference>
<keyword evidence="6 18" id="KW-0853">WD repeat</keyword>
<keyword evidence="16" id="KW-0968">Cytoplasmic vesicle</keyword>
<evidence type="ECO:0000256" key="18">
    <source>
        <dbReference type="PROSITE-ProRule" id="PRU00221"/>
    </source>
</evidence>
<dbReference type="OrthoDB" id="364224at2759"/>
<comment type="subcellular location">
    <subcellularLocation>
        <location evidence="1">Cytoplasmic vesicle</location>
        <location evidence="1">COPII-coated vesicle membrane</location>
        <topology evidence="1">Peripheral membrane protein</topology>
        <orientation evidence="1">Cytoplasmic side</orientation>
    </subcellularLocation>
    <subcellularLocation>
        <location evidence="2">Endoplasmic reticulum membrane</location>
        <topology evidence="2">Peripheral membrane protein</topology>
        <orientation evidence="2">Cytoplasmic side</orientation>
    </subcellularLocation>
    <subcellularLocation>
        <location evidence="3">Nucleus</location>
        <location evidence="3">Nuclear pore complex</location>
    </subcellularLocation>
</comment>
<keyword evidence="5" id="KW-0813">Transport</keyword>
<keyword evidence="14" id="KW-0472">Membrane</keyword>
<keyword evidence="12" id="KW-0811">Translocation</keyword>
<evidence type="ECO:0000256" key="2">
    <source>
        <dbReference type="ARBA" id="ARBA00004397"/>
    </source>
</evidence>
<dbReference type="InterPro" id="IPR036322">
    <property type="entry name" value="WD40_repeat_dom_sf"/>
</dbReference>
<dbReference type="InterPro" id="IPR037363">
    <property type="entry name" value="Sec13/Seh1_fam"/>
</dbReference>
<comment type="function">
    <text evidence="17">Component of the coat protein complex II (COPII) which promotes the formation of transport vesicles from the endoplasmic reticulum (ER). The coat has two main functions, the physical deformation of the endoplasmic reticulum membrane into vesicles and the selection of cargo molecules. It also functions as a component of the nuclear pore complex (NPC). NPC components, collectively referred to as nucleoporins (NUPs), can play the role of both NPC structural components and of docking or interaction partners for transiently associated nuclear transport factors. SEC13 is required for efficient mRNA export from the nucleus to the cytoplasm and for correct nuclear pore biogenesis and distribution.</text>
</comment>
<dbReference type="GO" id="GO:0005789">
    <property type="term" value="C:endoplasmic reticulum membrane"/>
    <property type="evidence" value="ECO:0007669"/>
    <property type="project" value="UniProtKB-SubCell"/>
</dbReference>
<dbReference type="eggNOG" id="KOG1332">
    <property type="taxonomic scope" value="Eukaryota"/>
</dbReference>
<dbReference type="PANTHER" id="PTHR11024:SF2">
    <property type="entry name" value="PROTEIN SEC13 HOMOLOG"/>
    <property type="match status" value="1"/>
</dbReference>
<evidence type="ECO:0000256" key="17">
    <source>
        <dbReference type="ARBA" id="ARBA00025261"/>
    </source>
</evidence>
<keyword evidence="11" id="KW-0653">Protein transport</keyword>
<dbReference type="SUPFAM" id="SSF50978">
    <property type="entry name" value="WD40 repeat-like"/>
    <property type="match status" value="1"/>
</dbReference>
<evidence type="ECO:0000256" key="14">
    <source>
        <dbReference type="ARBA" id="ARBA00023136"/>
    </source>
</evidence>
<evidence type="ECO:0000256" key="3">
    <source>
        <dbReference type="ARBA" id="ARBA00004567"/>
    </source>
</evidence>
<dbReference type="VEuPathDB" id="FungiDB:MELLADRAFT_43221"/>
<dbReference type="AlphaFoldDB" id="F4RJX3"/>
<evidence type="ECO:0000256" key="12">
    <source>
        <dbReference type="ARBA" id="ARBA00023010"/>
    </source>
</evidence>
<gene>
    <name evidence="19" type="ORF">MELLADRAFT_43221</name>
</gene>
<evidence type="ECO:0000256" key="7">
    <source>
        <dbReference type="ARBA" id="ARBA00022737"/>
    </source>
</evidence>
<dbReference type="STRING" id="747676.F4RJX3"/>
<dbReference type="GO" id="GO:0090114">
    <property type="term" value="P:COPII-coated vesicle budding"/>
    <property type="evidence" value="ECO:0007669"/>
    <property type="project" value="TreeGrafter"/>
</dbReference>
<evidence type="ECO:0000256" key="4">
    <source>
        <dbReference type="ARBA" id="ARBA00010102"/>
    </source>
</evidence>
<dbReference type="InterPro" id="IPR015943">
    <property type="entry name" value="WD40/YVTN_repeat-like_dom_sf"/>
</dbReference>
<dbReference type="GO" id="GO:0006606">
    <property type="term" value="P:protein import into nucleus"/>
    <property type="evidence" value="ECO:0007669"/>
    <property type="project" value="TreeGrafter"/>
</dbReference>
<dbReference type="PROSITE" id="PS50082">
    <property type="entry name" value="WD_REPEATS_2"/>
    <property type="match status" value="2"/>
</dbReference>
<dbReference type="InParanoid" id="F4RJX3"/>
<evidence type="ECO:0000256" key="9">
    <source>
        <dbReference type="ARBA" id="ARBA00022824"/>
    </source>
</evidence>
<protein>
    <submittedName>
        <fullName evidence="19">Uncharacterized protein</fullName>
    </submittedName>
</protein>
<sequence length="341" mass="37222">MVSPNSTSLPLQIETQHEDMIHDAQMDFYGKRLATCSSDRTIKIFDVVDPSAVEPKYQLVDTLRGHDGPVWQVSWAHPKFGSILASCSYDGKIFVWRETHSGPTSGAPSKQAGSWEKIKEHTLHSASVNSISWAPHEYGPILACASSDGKVSVLTFKDDGTWDAPLFVAHPIGCNAVSWAPAIQPASLTSASLPQNSPLEPKKFATGGCDGLVKIWALNSHTHVWELSETLEGAHTDWIRDLAYSPNIGLSRTYLASAGQDQLVNVWTQDGPKSPWVQHTLDPSNGGSNPTGNHQKFGSPVWRVSWSLGGNVLAVCVGDGKISLWKENLKGRWECVSEMQQ</sequence>
<dbReference type="GO" id="GO:0005198">
    <property type="term" value="F:structural molecule activity"/>
    <property type="evidence" value="ECO:0007669"/>
    <property type="project" value="InterPro"/>
</dbReference>
<organism evidence="20">
    <name type="scientific">Melampsora larici-populina (strain 98AG31 / pathotype 3-4-7)</name>
    <name type="common">Poplar leaf rust fungus</name>
    <dbReference type="NCBI Taxonomy" id="747676"/>
    <lineage>
        <taxon>Eukaryota</taxon>
        <taxon>Fungi</taxon>
        <taxon>Dikarya</taxon>
        <taxon>Basidiomycota</taxon>
        <taxon>Pucciniomycotina</taxon>
        <taxon>Pucciniomycetes</taxon>
        <taxon>Pucciniales</taxon>
        <taxon>Melampsoraceae</taxon>
        <taxon>Melampsora</taxon>
    </lineage>
</organism>
<feature type="repeat" description="WD" evidence="18">
    <location>
        <begin position="232"/>
        <end position="267"/>
    </location>
</feature>
<evidence type="ECO:0000256" key="8">
    <source>
        <dbReference type="ARBA" id="ARBA00022816"/>
    </source>
</evidence>
<reference evidence="20" key="1">
    <citation type="journal article" date="2011" name="Proc. Natl. Acad. Sci. U.S.A.">
        <title>Obligate biotrophy features unraveled by the genomic analysis of rust fungi.</title>
        <authorList>
            <person name="Duplessis S."/>
            <person name="Cuomo C.A."/>
            <person name="Lin Y.-C."/>
            <person name="Aerts A."/>
            <person name="Tisserant E."/>
            <person name="Veneault-Fourrey C."/>
            <person name="Joly D.L."/>
            <person name="Hacquard S."/>
            <person name="Amselem J."/>
            <person name="Cantarel B.L."/>
            <person name="Chiu R."/>
            <person name="Coutinho P.M."/>
            <person name="Feau N."/>
            <person name="Field M."/>
            <person name="Frey P."/>
            <person name="Gelhaye E."/>
            <person name="Goldberg J."/>
            <person name="Grabherr M.G."/>
            <person name="Kodira C.D."/>
            <person name="Kohler A."/>
            <person name="Kuees U."/>
            <person name="Lindquist E.A."/>
            <person name="Lucas S.M."/>
            <person name="Mago R."/>
            <person name="Mauceli E."/>
            <person name="Morin E."/>
            <person name="Murat C."/>
            <person name="Pangilinan J.L."/>
            <person name="Park R."/>
            <person name="Pearson M."/>
            <person name="Quesneville H."/>
            <person name="Rouhier N."/>
            <person name="Sakthikumar S."/>
            <person name="Salamov A.A."/>
            <person name="Schmutz J."/>
            <person name="Selles B."/>
            <person name="Shapiro H."/>
            <person name="Tanguay P."/>
            <person name="Tuskan G.A."/>
            <person name="Henrissat B."/>
            <person name="Van de Peer Y."/>
            <person name="Rouze P."/>
            <person name="Ellis J.G."/>
            <person name="Dodds P.N."/>
            <person name="Schein J.E."/>
            <person name="Zhong S."/>
            <person name="Hamelin R.C."/>
            <person name="Grigoriev I.V."/>
            <person name="Szabo L.J."/>
            <person name="Martin F."/>
        </authorList>
    </citation>
    <scope>NUCLEOTIDE SEQUENCE [LARGE SCALE GENOMIC DNA]</scope>
    <source>
        <strain evidence="20">98AG31 / pathotype 3-4-7</strain>
    </source>
</reference>
<evidence type="ECO:0000256" key="15">
    <source>
        <dbReference type="ARBA" id="ARBA00023242"/>
    </source>
</evidence>
<dbReference type="GO" id="GO:0031080">
    <property type="term" value="C:nuclear pore outer ring"/>
    <property type="evidence" value="ECO:0007669"/>
    <property type="project" value="TreeGrafter"/>
</dbReference>
<keyword evidence="13" id="KW-0906">Nuclear pore complex</keyword>
<dbReference type="EMBL" id="GL883104">
    <property type="protein sequence ID" value="EGG07420.1"/>
    <property type="molecule type" value="Genomic_DNA"/>
</dbReference>
<evidence type="ECO:0000256" key="5">
    <source>
        <dbReference type="ARBA" id="ARBA00022448"/>
    </source>
</evidence>
<dbReference type="GeneID" id="18928101"/>
<evidence type="ECO:0000256" key="13">
    <source>
        <dbReference type="ARBA" id="ARBA00023132"/>
    </source>
</evidence>
<keyword evidence="8" id="KW-0509">mRNA transport</keyword>
<keyword evidence="10" id="KW-0931">ER-Golgi transport</keyword>
<dbReference type="FunCoup" id="F4RJX3">
    <property type="interactions" value="666"/>
</dbReference>
<feature type="repeat" description="WD" evidence="18">
    <location>
        <begin position="63"/>
        <end position="96"/>
    </location>
</feature>
<dbReference type="Pfam" id="PF00400">
    <property type="entry name" value="WD40"/>
    <property type="match status" value="5"/>
</dbReference>
<evidence type="ECO:0000256" key="6">
    <source>
        <dbReference type="ARBA" id="ARBA00022574"/>
    </source>
</evidence>
<accession>F4RJX3</accession>
<proteinExistence type="inferred from homology"/>
<keyword evidence="15" id="KW-0539">Nucleus</keyword>
<evidence type="ECO:0000256" key="11">
    <source>
        <dbReference type="ARBA" id="ARBA00022927"/>
    </source>
</evidence>
<comment type="similarity">
    <text evidence="4">Belongs to the WD repeat SEC13 family.</text>
</comment>
<keyword evidence="7" id="KW-0677">Repeat</keyword>
<dbReference type="KEGG" id="mlr:MELLADRAFT_43221"/>
<evidence type="ECO:0000313" key="19">
    <source>
        <dbReference type="EMBL" id="EGG07420.1"/>
    </source>
</evidence>
<dbReference type="GO" id="GO:0032008">
    <property type="term" value="P:positive regulation of TOR signaling"/>
    <property type="evidence" value="ECO:0007669"/>
    <property type="project" value="TreeGrafter"/>
</dbReference>
<dbReference type="PROSITE" id="PS50294">
    <property type="entry name" value="WD_REPEATS_REGION"/>
    <property type="match status" value="1"/>
</dbReference>
<dbReference type="PANTHER" id="PTHR11024">
    <property type="entry name" value="NUCLEAR PORE COMPLEX PROTEIN SEC13 / SEH1 FAMILY MEMBER"/>
    <property type="match status" value="1"/>
</dbReference>
<evidence type="ECO:0000256" key="1">
    <source>
        <dbReference type="ARBA" id="ARBA00004299"/>
    </source>
</evidence>